<sequence>MKSSNYFGPQRNSDSGKASHEDAAATKKKGVVVGSLRIKSNQTPKLPGNLQWNYRRAAVEVAASHNFNATFSESSRQQQQQQYVGAPTPTSKYNQQQQQQQQQQLPTTPNNTPQNK</sequence>
<evidence type="ECO:0000313" key="3">
    <source>
        <dbReference type="Proteomes" id="UP000007801"/>
    </source>
</evidence>
<keyword evidence="3" id="KW-1185">Reference proteome</keyword>
<dbReference type="OrthoDB" id="654211at2759"/>
<proteinExistence type="predicted"/>
<reference evidence="2 3" key="1">
    <citation type="journal article" date="2007" name="Nature">
        <title>Evolution of genes and genomes on the Drosophila phylogeny.</title>
        <authorList>
            <consortium name="Drosophila 12 Genomes Consortium"/>
            <person name="Clark A.G."/>
            <person name="Eisen M.B."/>
            <person name="Smith D.R."/>
            <person name="Bergman C.M."/>
            <person name="Oliver B."/>
            <person name="Markow T.A."/>
            <person name="Kaufman T.C."/>
            <person name="Kellis M."/>
            <person name="Gelbart W."/>
            <person name="Iyer V.N."/>
            <person name="Pollard D.A."/>
            <person name="Sackton T.B."/>
            <person name="Larracuente A.M."/>
            <person name="Singh N.D."/>
            <person name="Abad J.P."/>
            <person name="Abt D.N."/>
            <person name="Adryan B."/>
            <person name="Aguade M."/>
            <person name="Akashi H."/>
            <person name="Anderson W.W."/>
            <person name="Aquadro C.F."/>
            <person name="Ardell D.H."/>
            <person name="Arguello R."/>
            <person name="Artieri C.G."/>
            <person name="Barbash D.A."/>
            <person name="Barker D."/>
            <person name="Barsanti P."/>
            <person name="Batterham P."/>
            <person name="Batzoglou S."/>
            <person name="Begun D."/>
            <person name="Bhutkar A."/>
            <person name="Blanco E."/>
            <person name="Bosak S.A."/>
            <person name="Bradley R.K."/>
            <person name="Brand A.D."/>
            <person name="Brent M.R."/>
            <person name="Brooks A.N."/>
            <person name="Brown R.H."/>
            <person name="Butlin R.K."/>
            <person name="Caggese C."/>
            <person name="Calvi B.R."/>
            <person name="Bernardo de Carvalho A."/>
            <person name="Caspi A."/>
            <person name="Castrezana S."/>
            <person name="Celniker S.E."/>
            <person name="Chang J.L."/>
            <person name="Chapple C."/>
            <person name="Chatterji S."/>
            <person name="Chinwalla A."/>
            <person name="Civetta A."/>
            <person name="Clifton S.W."/>
            <person name="Comeron J.M."/>
            <person name="Costello J.C."/>
            <person name="Coyne J.A."/>
            <person name="Daub J."/>
            <person name="David R.G."/>
            <person name="Delcher A.L."/>
            <person name="Delehaunty K."/>
            <person name="Do C.B."/>
            <person name="Ebling H."/>
            <person name="Edwards K."/>
            <person name="Eickbush T."/>
            <person name="Evans J.D."/>
            <person name="Filipski A."/>
            <person name="Findeiss S."/>
            <person name="Freyhult E."/>
            <person name="Fulton L."/>
            <person name="Fulton R."/>
            <person name="Garcia A.C."/>
            <person name="Gardiner A."/>
            <person name="Garfield D.A."/>
            <person name="Garvin B.E."/>
            <person name="Gibson G."/>
            <person name="Gilbert D."/>
            <person name="Gnerre S."/>
            <person name="Godfrey J."/>
            <person name="Good R."/>
            <person name="Gotea V."/>
            <person name="Gravely B."/>
            <person name="Greenberg A.J."/>
            <person name="Griffiths-Jones S."/>
            <person name="Gross S."/>
            <person name="Guigo R."/>
            <person name="Gustafson E.A."/>
            <person name="Haerty W."/>
            <person name="Hahn M.W."/>
            <person name="Halligan D.L."/>
            <person name="Halpern A.L."/>
            <person name="Halter G.M."/>
            <person name="Han M.V."/>
            <person name="Heger A."/>
            <person name="Hillier L."/>
            <person name="Hinrichs A.S."/>
            <person name="Holmes I."/>
            <person name="Hoskins R.A."/>
            <person name="Hubisz M.J."/>
            <person name="Hultmark D."/>
            <person name="Huntley M.A."/>
            <person name="Jaffe D.B."/>
            <person name="Jagadeeshan S."/>
            <person name="Jeck W.R."/>
            <person name="Johnson J."/>
            <person name="Jones C.D."/>
            <person name="Jordan W.C."/>
            <person name="Karpen G.H."/>
            <person name="Kataoka E."/>
            <person name="Keightley P.D."/>
            <person name="Kheradpour P."/>
            <person name="Kirkness E.F."/>
            <person name="Koerich L.B."/>
            <person name="Kristiansen K."/>
            <person name="Kudrna D."/>
            <person name="Kulathinal R.J."/>
            <person name="Kumar S."/>
            <person name="Kwok R."/>
            <person name="Lander E."/>
            <person name="Langley C.H."/>
            <person name="Lapoint R."/>
            <person name="Lazzaro B.P."/>
            <person name="Lee S.J."/>
            <person name="Levesque L."/>
            <person name="Li R."/>
            <person name="Lin C.F."/>
            <person name="Lin M.F."/>
            <person name="Lindblad-Toh K."/>
            <person name="Llopart A."/>
            <person name="Long M."/>
            <person name="Low L."/>
            <person name="Lozovsky E."/>
            <person name="Lu J."/>
            <person name="Luo M."/>
            <person name="Machado C.A."/>
            <person name="Makalowski W."/>
            <person name="Marzo M."/>
            <person name="Matsuda M."/>
            <person name="Matzkin L."/>
            <person name="McAllister B."/>
            <person name="McBride C.S."/>
            <person name="McKernan B."/>
            <person name="McKernan K."/>
            <person name="Mendez-Lago M."/>
            <person name="Minx P."/>
            <person name="Mollenhauer M.U."/>
            <person name="Montooth K."/>
            <person name="Mount S.M."/>
            <person name="Mu X."/>
            <person name="Myers E."/>
            <person name="Negre B."/>
            <person name="Newfeld S."/>
            <person name="Nielsen R."/>
            <person name="Noor M.A."/>
            <person name="O'Grady P."/>
            <person name="Pachter L."/>
            <person name="Papaceit M."/>
            <person name="Parisi M.J."/>
            <person name="Parisi M."/>
            <person name="Parts L."/>
            <person name="Pedersen J.S."/>
            <person name="Pesole G."/>
            <person name="Phillippy A.M."/>
            <person name="Ponting C.P."/>
            <person name="Pop M."/>
            <person name="Porcelli D."/>
            <person name="Powell J.R."/>
            <person name="Prohaska S."/>
            <person name="Pruitt K."/>
            <person name="Puig M."/>
            <person name="Quesneville H."/>
            <person name="Ram K.R."/>
            <person name="Rand D."/>
            <person name="Rasmussen M.D."/>
            <person name="Reed L.K."/>
            <person name="Reenan R."/>
            <person name="Reily A."/>
            <person name="Remington K.A."/>
            <person name="Rieger T.T."/>
            <person name="Ritchie M.G."/>
            <person name="Robin C."/>
            <person name="Rogers Y.H."/>
            <person name="Rohde C."/>
            <person name="Rozas J."/>
            <person name="Rubenfield M.J."/>
            <person name="Ruiz A."/>
            <person name="Russo S."/>
            <person name="Salzberg S.L."/>
            <person name="Sanchez-Gracia A."/>
            <person name="Saranga D.J."/>
            <person name="Sato H."/>
            <person name="Schaeffer S.W."/>
            <person name="Schatz M.C."/>
            <person name="Schlenke T."/>
            <person name="Schwartz R."/>
            <person name="Segarra C."/>
            <person name="Singh R.S."/>
            <person name="Sirot L."/>
            <person name="Sirota M."/>
            <person name="Sisneros N.B."/>
            <person name="Smith C.D."/>
            <person name="Smith T.F."/>
            <person name="Spieth J."/>
            <person name="Stage D.E."/>
            <person name="Stark A."/>
            <person name="Stephan W."/>
            <person name="Strausberg R.L."/>
            <person name="Strempel S."/>
            <person name="Sturgill D."/>
            <person name="Sutton G."/>
            <person name="Sutton G.G."/>
            <person name="Tao W."/>
            <person name="Teichmann S."/>
            <person name="Tobari Y.N."/>
            <person name="Tomimura Y."/>
            <person name="Tsolas J.M."/>
            <person name="Valente V.L."/>
            <person name="Venter E."/>
            <person name="Venter J.C."/>
            <person name="Vicario S."/>
            <person name="Vieira F.G."/>
            <person name="Vilella A.J."/>
            <person name="Villasante A."/>
            <person name="Walenz B."/>
            <person name="Wang J."/>
            <person name="Wasserman M."/>
            <person name="Watts T."/>
            <person name="Wilson D."/>
            <person name="Wilson R.K."/>
            <person name="Wing R.A."/>
            <person name="Wolfner M.F."/>
            <person name="Wong A."/>
            <person name="Wong G.K."/>
            <person name="Wu C.I."/>
            <person name="Wu G."/>
            <person name="Yamamoto D."/>
            <person name="Yang H.P."/>
            <person name="Yang S.P."/>
            <person name="Yorke J.A."/>
            <person name="Yoshida K."/>
            <person name="Zdobnov E."/>
            <person name="Zhang P."/>
            <person name="Zhang Y."/>
            <person name="Zimin A.V."/>
            <person name="Baldwin J."/>
            <person name="Abdouelleil A."/>
            <person name="Abdulkadir J."/>
            <person name="Abebe A."/>
            <person name="Abera B."/>
            <person name="Abreu J."/>
            <person name="Acer S.C."/>
            <person name="Aftuck L."/>
            <person name="Alexander A."/>
            <person name="An P."/>
            <person name="Anderson E."/>
            <person name="Anderson S."/>
            <person name="Arachi H."/>
            <person name="Azer M."/>
            <person name="Bachantsang P."/>
            <person name="Barry A."/>
            <person name="Bayul T."/>
            <person name="Berlin A."/>
            <person name="Bessette D."/>
            <person name="Bloom T."/>
            <person name="Blye J."/>
            <person name="Boguslavskiy L."/>
            <person name="Bonnet C."/>
            <person name="Boukhgalter B."/>
            <person name="Bourzgui I."/>
            <person name="Brown A."/>
            <person name="Cahill P."/>
            <person name="Channer S."/>
            <person name="Cheshatsang Y."/>
            <person name="Chuda L."/>
            <person name="Citroen M."/>
            <person name="Collymore A."/>
            <person name="Cooke P."/>
            <person name="Costello M."/>
            <person name="D'Aco K."/>
            <person name="Daza R."/>
            <person name="De Haan G."/>
            <person name="DeGray S."/>
            <person name="DeMaso C."/>
            <person name="Dhargay N."/>
            <person name="Dooley K."/>
            <person name="Dooley E."/>
            <person name="Doricent M."/>
            <person name="Dorje P."/>
            <person name="Dorjee K."/>
            <person name="Dupes A."/>
            <person name="Elong R."/>
            <person name="Falk J."/>
            <person name="Farina A."/>
            <person name="Faro S."/>
            <person name="Ferguson D."/>
            <person name="Fisher S."/>
            <person name="Foley C.D."/>
            <person name="Franke A."/>
            <person name="Friedrich D."/>
            <person name="Gadbois L."/>
            <person name="Gearin G."/>
            <person name="Gearin C.R."/>
            <person name="Giannoukos G."/>
            <person name="Goode T."/>
            <person name="Graham J."/>
            <person name="Grandbois E."/>
            <person name="Grewal S."/>
            <person name="Gyaltsen K."/>
            <person name="Hafez N."/>
            <person name="Hagos B."/>
            <person name="Hall J."/>
            <person name="Henson C."/>
            <person name="Hollinger A."/>
            <person name="Honan T."/>
            <person name="Huard M.D."/>
            <person name="Hughes L."/>
            <person name="Hurhula B."/>
            <person name="Husby M.E."/>
            <person name="Kamat A."/>
            <person name="Kanga B."/>
            <person name="Kashin S."/>
            <person name="Khazanovich D."/>
            <person name="Kisner P."/>
            <person name="Lance K."/>
            <person name="Lara M."/>
            <person name="Lee W."/>
            <person name="Lennon N."/>
            <person name="Letendre F."/>
            <person name="LeVine R."/>
            <person name="Lipovsky A."/>
            <person name="Liu X."/>
            <person name="Liu J."/>
            <person name="Liu S."/>
            <person name="Lokyitsang T."/>
            <person name="Lokyitsang Y."/>
            <person name="Lubonja R."/>
            <person name="Lui A."/>
            <person name="MacDonald P."/>
            <person name="Magnisalis V."/>
            <person name="Maru K."/>
            <person name="Matthews C."/>
            <person name="McCusker W."/>
            <person name="McDonough S."/>
            <person name="Mehta T."/>
            <person name="Meldrim J."/>
            <person name="Meneus L."/>
            <person name="Mihai O."/>
            <person name="Mihalev A."/>
            <person name="Mihova T."/>
            <person name="Mittelman R."/>
            <person name="Mlenga V."/>
            <person name="Montmayeur A."/>
            <person name="Mulrain L."/>
            <person name="Navidi A."/>
            <person name="Naylor J."/>
            <person name="Negash T."/>
            <person name="Nguyen T."/>
            <person name="Nguyen N."/>
            <person name="Nicol R."/>
            <person name="Norbu C."/>
            <person name="Norbu N."/>
            <person name="Novod N."/>
            <person name="O'Neill B."/>
            <person name="Osman S."/>
            <person name="Markiewicz E."/>
            <person name="Oyono O.L."/>
            <person name="Patti C."/>
            <person name="Phunkhang P."/>
            <person name="Pierre F."/>
            <person name="Priest M."/>
            <person name="Raghuraman S."/>
            <person name="Rege F."/>
            <person name="Reyes R."/>
            <person name="Rise C."/>
            <person name="Rogov P."/>
            <person name="Ross K."/>
            <person name="Ryan E."/>
            <person name="Settipalli S."/>
            <person name="Shea T."/>
            <person name="Sherpa N."/>
            <person name="Shi L."/>
            <person name="Shih D."/>
            <person name="Sparrow T."/>
            <person name="Spaulding J."/>
            <person name="Stalker J."/>
            <person name="Stange-Thomann N."/>
            <person name="Stavropoulos S."/>
            <person name="Stone C."/>
            <person name="Strader C."/>
            <person name="Tesfaye S."/>
            <person name="Thomson T."/>
            <person name="Thoulutsang Y."/>
            <person name="Thoulutsang D."/>
            <person name="Topham K."/>
            <person name="Topping I."/>
            <person name="Tsamla T."/>
            <person name="Vassiliev H."/>
            <person name="Vo A."/>
            <person name="Wangchuk T."/>
            <person name="Wangdi T."/>
            <person name="Weiand M."/>
            <person name="Wilkinson J."/>
            <person name="Wilson A."/>
            <person name="Yadav S."/>
            <person name="Young G."/>
            <person name="Yu Q."/>
            <person name="Zembek L."/>
            <person name="Zhong D."/>
            <person name="Zimmer A."/>
            <person name="Zwirko Z."/>
            <person name="Jaffe D.B."/>
            <person name="Alvarez P."/>
            <person name="Brockman W."/>
            <person name="Butler J."/>
            <person name="Chin C."/>
            <person name="Gnerre S."/>
            <person name="Grabherr M."/>
            <person name="Kleber M."/>
            <person name="Mauceli E."/>
            <person name="MacCallum I."/>
        </authorList>
    </citation>
    <scope>NUCLEOTIDE SEQUENCE [LARGE SCALE GENOMIC DNA]</scope>
    <source>
        <strain evidence="3">Tucson 14024-0371.13</strain>
    </source>
</reference>
<dbReference type="InParanoid" id="A0A0P9A7K0"/>
<feature type="region of interest" description="Disordered" evidence="1">
    <location>
        <begin position="1"/>
        <end position="48"/>
    </location>
</feature>
<feature type="compositionally biased region" description="Polar residues" evidence="1">
    <location>
        <begin position="1"/>
        <end position="16"/>
    </location>
</feature>
<evidence type="ECO:0000313" key="2">
    <source>
        <dbReference type="EMBL" id="KPU74352.1"/>
    </source>
</evidence>
<accession>A0A0P9A7K0</accession>
<dbReference type="Proteomes" id="UP000007801">
    <property type="component" value="Unassembled WGS sequence"/>
</dbReference>
<name>A0A0P9A7K0_DROAN</name>
<organism evidence="2 3">
    <name type="scientific">Drosophila ananassae</name>
    <name type="common">Fruit fly</name>
    <dbReference type="NCBI Taxonomy" id="7217"/>
    <lineage>
        <taxon>Eukaryota</taxon>
        <taxon>Metazoa</taxon>
        <taxon>Ecdysozoa</taxon>
        <taxon>Arthropoda</taxon>
        <taxon>Hexapoda</taxon>
        <taxon>Insecta</taxon>
        <taxon>Pterygota</taxon>
        <taxon>Neoptera</taxon>
        <taxon>Endopterygota</taxon>
        <taxon>Diptera</taxon>
        <taxon>Brachycera</taxon>
        <taxon>Muscomorpha</taxon>
        <taxon>Ephydroidea</taxon>
        <taxon>Drosophilidae</taxon>
        <taxon>Drosophila</taxon>
        <taxon>Sophophora</taxon>
    </lineage>
</organism>
<feature type="compositionally biased region" description="Low complexity" evidence="1">
    <location>
        <begin position="94"/>
        <end position="116"/>
    </location>
</feature>
<feature type="region of interest" description="Disordered" evidence="1">
    <location>
        <begin position="70"/>
        <end position="116"/>
    </location>
</feature>
<dbReference type="AlphaFoldDB" id="A0A0P9A7K0"/>
<gene>
    <name evidence="2" type="primary">Dana\GF26841</name>
    <name evidence="2" type="ORF">GF26841</name>
</gene>
<protein>
    <submittedName>
        <fullName evidence="2">Uncharacterized protein, isoform B</fullName>
    </submittedName>
</protein>
<dbReference type="EMBL" id="CH902624">
    <property type="protein sequence ID" value="KPU74352.1"/>
    <property type="molecule type" value="Genomic_DNA"/>
</dbReference>
<evidence type="ECO:0000256" key="1">
    <source>
        <dbReference type="SAM" id="MobiDB-lite"/>
    </source>
</evidence>